<feature type="compositionally biased region" description="Low complexity" evidence="1">
    <location>
        <begin position="232"/>
        <end position="269"/>
    </location>
</feature>
<dbReference type="RefSeq" id="WP_085487256.1">
    <property type="nucleotide sequence ID" value="NZ_FXAT01000008.1"/>
</dbReference>
<name>A0A1X7LQX3_9BURK</name>
<evidence type="ECO:0000313" key="4">
    <source>
        <dbReference type="Proteomes" id="UP000193228"/>
    </source>
</evidence>
<dbReference type="Proteomes" id="UP000193228">
    <property type="component" value="Unassembled WGS sequence"/>
</dbReference>
<protein>
    <submittedName>
        <fullName evidence="3">Uncharacterized protein</fullName>
    </submittedName>
</protein>
<feature type="region of interest" description="Disordered" evidence="1">
    <location>
        <begin position="1"/>
        <end position="30"/>
    </location>
</feature>
<dbReference type="EMBL" id="FXAT01000008">
    <property type="protein sequence ID" value="SMG56235.1"/>
    <property type="molecule type" value="Genomic_DNA"/>
</dbReference>
<keyword evidence="2" id="KW-1133">Transmembrane helix</keyword>
<dbReference type="OrthoDB" id="9006324at2"/>
<feature type="region of interest" description="Disordered" evidence="1">
    <location>
        <begin position="204"/>
        <end position="299"/>
    </location>
</feature>
<feature type="compositionally biased region" description="Basic and acidic residues" evidence="1">
    <location>
        <begin position="274"/>
        <end position="288"/>
    </location>
</feature>
<organism evidence="3 4">
    <name type="scientific">Paraburkholderia susongensis</name>
    <dbReference type="NCBI Taxonomy" id="1515439"/>
    <lineage>
        <taxon>Bacteria</taxon>
        <taxon>Pseudomonadati</taxon>
        <taxon>Pseudomonadota</taxon>
        <taxon>Betaproteobacteria</taxon>
        <taxon>Burkholderiales</taxon>
        <taxon>Burkholderiaceae</taxon>
        <taxon>Paraburkholderia</taxon>
    </lineage>
</organism>
<gene>
    <name evidence="3" type="ORF">SAMN06265784_10899</name>
</gene>
<keyword evidence="2" id="KW-0812">Transmembrane</keyword>
<proteinExistence type="predicted"/>
<reference evidence="4" key="1">
    <citation type="submission" date="2017-04" db="EMBL/GenBank/DDBJ databases">
        <authorList>
            <person name="Varghese N."/>
            <person name="Submissions S."/>
        </authorList>
    </citation>
    <scope>NUCLEOTIDE SEQUENCE [LARGE SCALE GENOMIC DNA]</scope>
    <source>
        <strain evidence="4">LMG 29540</strain>
    </source>
</reference>
<keyword evidence="4" id="KW-1185">Reference proteome</keyword>
<keyword evidence="2" id="KW-0472">Membrane</keyword>
<dbReference type="AlphaFoldDB" id="A0A1X7LQX3"/>
<evidence type="ECO:0000313" key="3">
    <source>
        <dbReference type="EMBL" id="SMG56235.1"/>
    </source>
</evidence>
<accession>A0A1X7LQX3</accession>
<evidence type="ECO:0000256" key="2">
    <source>
        <dbReference type="SAM" id="Phobius"/>
    </source>
</evidence>
<feature type="transmembrane region" description="Helical" evidence="2">
    <location>
        <begin position="40"/>
        <end position="63"/>
    </location>
</feature>
<sequence length="328" mass="32738">MATDSDDTDLSQSAAEGPDSGFDADGPPATAAAPPRFGRLALCVAAAGALAFGVMGTVAYGVWFNHDQQTYTEAIAGARKALGGPGVSGASGVVVPVQAARSHGQPAALAGTTTSAGPVQGRQGGKSVAVTAAAPATSNATNATNTATQVVSARPPTVAAPGTAPAAATLAAAATPVAPSATLEAQGEEGSKDAVWSGQVRQKLAGANPPAPVTPPARLADASPEISPNTLPDTPAASIAPASSPRSTQYVADSADSTNSTDSATQSAAGSPARDMRDARPVPPERRASSSNAKHRGNLFARVGAFFRRVSYRQHGSRRQQQDTYSHP</sequence>
<evidence type="ECO:0000256" key="1">
    <source>
        <dbReference type="SAM" id="MobiDB-lite"/>
    </source>
</evidence>